<comment type="subcellular location">
    <subcellularLocation>
        <location evidence="1">Mitochondrion membrane</location>
        <topology evidence="1">Multi-pass membrane protein</topology>
    </subcellularLocation>
</comment>
<evidence type="ECO:0000256" key="16">
    <source>
        <dbReference type="SAM" id="Phobius"/>
    </source>
</evidence>
<keyword evidence="12 17" id="KW-0496">Mitochondrion</keyword>
<dbReference type="InterPro" id="IPR050269">
    <property type="entry name" value="ComplexI_Subunit6"/>
</dbReference>
<keyword evidence="10 16" id="KW-1133">Transmembrane helix</keyword>
<proteinExistence type="inferred from homology"/>
<keyword evidence="13 16" id="KW-0472">Membrane</keyword>
<evidence type="ECO:0000256" key="13">
    <source>
        <dbReference type="ARBA" id="ARBA00023136"/>
    </source>
</evidence>
<geneLocation type="mitochondrion" evidence="17"/>
<feature type="transmembrane region" description="Helical" evidence="16">
    <location>
        <begin position="142"/>
        <end position="166"/>
    </location>
</feature>
<reference evidence="17" key="1">
    <citation type="journal article" date="2019" name="Mitochondrial DNA Part B Resour">
        <title>The mitochondrial genome of Forcipomyia makanensis (Insecta: Diptera: Ceratopogonidae).</title>
        <authorList>
            <person name="Jiang X."/>
            <person name="Han X."/>
            <person name="Liu Q."/>
            <person name="Hou X."/>
        </authorList>
    </citation>
    <scope>NUCLEOTIDE SEQUENCE</scope>
</reference>
<evidence type="ECO:0000256" key="5">
    <source>
        <dbReference type="ARBA" id="ARBA00022448"/>
    </source>
</evidence>
<comment type="catalytic activity">
    <reaction evidence="15">
        <text>a ubiquinone + NADH + 5 H(+)(in) = a ubiquinol + NAD(+) + 4 H(+)(out)</text>
        <dbReference type="Rhea" id="RHEA:29091"/>
        <dbReference type="Rhea" id="RHEA-COMP:9565"/>
        <dbReference type="Rhea" id="RHEA-COMP:9566"/>
        <dbReference type="ChEBI" id="CHEBI:15378"/>
        <dbReference type="ChEBI" id="CHEBI:16389"/>
        <dbReference type="ChEBI" id="CHEBI:17976"/>
        <dbReference type="ChEBI" id="CHEBI:57540"/>
        <dbReference type="ChEBI" id="CHEBI:57945"/>
        <dbReference type="EC" id="7.1.1.2"/>
    </reaction>
</comment>
<dbReference type="AlphaFoldDB" id="A0A513X8W4"/>
<keyword evidence="7 16" id="KW-0812">Transmembrane</keyword>
<name>A0A513X8W4_9DIPT</name>
<keyword evidence="9" id="KW-0249">Electron transport</keyword>
<evidence type="ECO:0000256" key="15">
    <source>
        <dbReference type="ARBA" id="ARBA00049551"/>
    </source>
</evidence>
<evidence type="ECO:0000256" key="11">
    <source>
        <dbReference type="ARBA" id="ARBA00023027"/>
    </source>
</evidence>
<dbReference type="GO" id="GO:0031966">
    <property type="term" value="C:mitochondrial membrane"/>
    <property type="evidence" value="ECO:0007669"/>
    <property type="project" value="UniProtKB-SubCell"/>
</dbReference>
<accession>A0A513X8W4</accession>
<organism evidence="17">
    <name type="scientific">Forcipomyia makanensis</name>
    <dbReference type="NCBI Taxonomy" id="2590746"/>
    <lineage>
        <taxon>Eukaryota</taxon>
        <taxon>Metazoa</taxon>
        <taxon>Ecdysozoa</taxon>
        <taxon>Arthropoda</taxon>
        <taxon>Hexapoda</taxon>
        <taxon>Insecta</taxon>
        <taxon>Pterygota</taxon>
        <taxon>Neoptera</taxon>
        <taxon>Endopterygota</taxon>
        <taxon>Diptera</taxon>
        <taxon>Nematocera</taxon>
        <taxon>Chironomoidea</taxon>
        <taxon>Ceratopogonidae</taxon>
        <taxon>Forcipomyiinae</taxon>
        <taxon>Forcipomyia</taxon>
        <taxon>Forcipomyia</taxon>
    </lineage>
</organism>
<evidence type="ECO:0000256" key="14">
    <source>
        <dbReference type="ARBA" id="ARBA00031019"/>
    </source>
</evidence>
<keyword evidence="8" id="KW-1278">Translocase</keyword>
<comment type="similarity">
    <text evidence="2">Belongs to the complex I subunit 6 family.</text>
</comment>
<dbReference type="PANTHER" id="PTHR11435">
    <property type="entry name" value="NADH UBIQUINONE OXIDOREDUCTASE SUBUNIT ND6"/>
    <property type="match status" value="1"/>
</dbReference>
<evidence type="ECO:0000256" key="3">
    <source>
        <dbReference type="ARBA" id="ARBA00012944"/>
    </source>
</evidence>
<evidence type="ECO:0000256" key="2">
    <source>
        <dbReference type="ARBA" id="ARBA00005698"/>
    </source>
</evidence>
<protein>
    <recommendedName>
        <fullName evidence="4">NADH-ubiquinone oxidoreductase chain 6</fullName>
        <ecNumber evidence="3">7.1.1.2</ecNumber>
    </recommendedName>
    <alternativeName>
        <fullName evidence="14">NADH dehydrogenase subunit 6</fullName>
    </alternativeName>
</protein>
<evidence type="ECO:0000256" key="7">
    <source>
        <dbReference type="ARBA" id="ARBA00022692"/>
    </source>
</evidence>
<keyword evidence="5" id="KW-0813">Transport</keyword>
<evidence type="ECO:0000256" key="8">
    <source>
        <dbReference type="ARBA" id="ARBA00022967"/>
    </source>
</evidence>
<evidence type="ECO:0000256" key="10">
    <source>
        <dbReference type="ARBA" id="ARBA00022989"/>
    </source>
</evidence>
<dbReference type="EMBL" id="MK000395">
    <property type="protein sequence ID" value="QDH12219.1"/>
    <property type="molecule type" value="Genomic_DNA"/>
</dbReference>
<keyword evidence="11" id="KW-0520">NAD</keyword>
<evidence type="ECO:0000256" key="9">
    <source>
        <dbReference type="ARBA" id="ARBA00022982"/>
    </source>
</evidence>
<evidence type="ECO:0000256" key="1">
    <source>
        <dbReference type="ARBA" id="ARBA00004225"/>
    </source>
</evidence>
<feature type="transmembrane region" description="Helical" evidence="16">
    <location>
        <begin position="55"/>
        <end position="73"/>
    </location>
</feature>
<dbReference type="GO" id="GO:0008137">
    <property type="term" value="F:NADH dehydrogenase (ubiquinone) activity"/>
    <property type="evidence" value="ECO:0007669"/>
    <property type="project" value="UniProtKB-EC"/>
</dbReference>
<gene>
    <name evidence="17" type="primary">ND6</name>
</gene>
<dbReference type="EC" id="7.1.1.2" evidence="3"/>
<keyword evidence="6" id="KW-0679">Respiratory chain</keyword>
<dbReference type="PANTHER" id="PTHR11435:SF1">
    <property type="entry name" value="NADH-UBIQUINONE OXIDOREDUCTASE CHAIN 6"/>
    <property type="match status" value="1"/>
</dbReference>
<evidence type="ECO:0000256" key="6">
    <source>
        <dbReference type="ARBA" id="ARBA00022660"/>
    </source>
</evidence>
<evidence type="ECO:0000256" key="12">
    <source>
        <dbReference type="ARBA" id="ARBA00023128"/>
    </source>
</evidence>
<feature type="transmembrane region" description="Helical" evidence="16">
    <location>
        <begin position="85"/>
        <end position="108"/>
    </location>
</feature>
<sequence>MLQMILMFFMFFNAFLFTKTNHPMTMGMILLFQTLSTCLMTGLMSKTFWFSYILFLVFIGGMLILFMYMSSLASNEKLKFSIQPIIKFFMLFNCMIFFILLMDKLYIINYLVNEEMNKTLFIHLINENNFSMSKMYNNPNNLIIILLVVYLLLTLIMVVKITNLFMGPLRPKNY</sequence>
<evidence type="ECO:0000313" key="17">
    <source>
        <dbReference type="EMBL" id="QDH12219.1"/>
    </source>
</evidence>
<evidence type="ECO:0000256" key="4">
    <source>
        <dbReference type="ARBA" id="ARBA00021095"/>
    </source>
</evidence>